<keyword evidence="3" id="KW-1185">Reference proteome</keyword>
<protein>
    <submittedName>
        <fullName evidence="2">Uncharacterized protein</fullName>
    </submittedName>
</protein>
<dbReference type="Proteomes" id="UP000807469">
    <property type="component" value="Unassembled WGS sequence"/>
</dbReference>
<dbReference type="EMBL" id="MU155892">
    <property type="protein sequence ID" value="KAF9470650.1"/>
    <property type="molecule type" value="Genomic_DNA"/>
</dbReference>
<gene>
    <name evidence="2" type="ORF">BDN70DRAFT_939531</name>
</gene>
<dbReference type="AlphaFoldDB" id="A0A9P6CQY7"/>
<feature type="region of interest" description="Disordered" evidence="1">
    <location>
        <begin position="110"/>
        <end position="159"/>
    </location>
</feature>
<sequence length="159" mass="17176">MSAPSLPPFLPLVHRVVDAYLMLFTIIATLEEGRNDVATSLPRLFTNGAANCHGQKMGETSEDGRRKAQAEEELVLVLVRAGGEESSCFQCKGELTRILITSPPHHHHLRLPYNKDVGASSPNGNDGSRGVGEKGRPGSGRPTSPISATHRPPTHLHPY</sequence>
<comment type="caution">
    <text evidence="2">The sequence shown here is derived from an EMBL/GenBank/DDBJ whole genome shotgun (WGS) entry which is preliminary data.</text>
</comment>
<proteinExistence type="predicted"/>
<name>A0A9P6CQY7_9AGAR</name>
<evidence type="ECO:0000256" key="1">
    <source>
        <dbReference type="SAM" id="MobiDB-lite"/>
    </source>
</evidence>
<evidence type="ECO:0000313" key="2">
    <source>
        <dbReference type="EMBL" id="KAF9470650.1"/>
    </source>
</evidence>
<accession>A0A9P6CQY7</accession>
<organism evidence="2 3">
    <name type="scientific">Pholiota conissans</name>
    <dbReference type="NCBI Taxonomy" id="109636"/>
    <lineage>
        <taxon>Eukaryota</taxon>
        <taxon>Fungi</taxon>
        <taxon>Dikarya</taxon>
        <taxon>Basidiomycota</taxon>
        <taxon>Agaricomycotina</taxon>
        <taxon>Agaricomycetes</taxon>
        <taxon>Agaricomycetidae</taxon>
        <taxon>Agaricales</taxon>
        <taxon>Agaricineae</taxon>
        <taxon>Strophariaceae</taxon>
        <taxon>Pholiota</taxon>
    </lineage>
</organism>
<reference evidence="2" key="1">
    <citation type="submission" date="2020-11" db="EMBL/GenBank/DDBJ databases">
        <authorList>
            <consortium name="DOE Joint Genome Institute"/>
            <person name="Ahrendt S."/>
            <person name="Riley R."/>
            <person name="Andreopoulos W."/>
            <person name="Labutti K."/>
            <person name="Pangilinan J."/>
            <person name="Ruiz-Duenas F.J."/>
            <person name="Barrasa J.M."/>
            <person name="Sanchez-Garcia M."/>
            <person name="Camarero S."/>
            <person name="Miyauchi S."/>
            <person name="Serrano A."/>
            <person name="Linde D."/>
            <person name="Babiker R."/>
            <person name="Drula E."/>
            <person name="Ayuso-Fernandez I."/>
            <person name="Pacheco R."/>
            <person name="Padilla G."/>
            <person name="Ferreira P."/>
            <person name="Barriuso J."/>
            <person name="Kellner H."/>
            <person name="Castanera R."/>
            <person name="Alfaro M."/>
            <person name="Ramirez L."/>
            <person name="Pisabarro A.G."/>
            <person name="Kuo A."/>
            <person name="Tritt A."/>
            <person name="Lipzen A."/>
            <person name="He G."/>
            <person name="Yan M."/>
            <person name="Ng V."/>
            <person name="Cullen D."/>
            <person name="Martin F."/>
            <person name="Rosso M.-N."/>
            <person name="Henrissat B."/>
            <person name="Hibbett D."/>
            <person name="Martinez A.T."/>
            <person name="Grigoriev I.V."/>
        </authorList>
    </citation>
    <scope>NUCLEOTIDE SEQUENCE</scope>
    <source>
        <strain evidence="2">CIRM-BRFM 674</strain>
    </source>
</reference>
<evidence type="ECO:0000313" key="3">
    <source>
        <dbReference type="Proteomes" id="UP000807469"/>
    </source>
</evidence>